<comment type="subcellular location">
    <subcellularLocation>
        <location evidence="2">Cell membrane</location>
        <topology evidence="2">Multi-pass membrane protein</topology>
    </subcellularLocation>
</comment>
<evidence type="ECO:0000256" key="14">
    <source>
        <dbReference type="SAM" id="Coils"/>
    </source>
</evidence>
<feature type="coiled-coil region" evidence="14">
    <location>
        <begin position="12"/>
        <end position="39"/>
    </location>
</feature>
<reference evidence="19" key="1">
    <citation type="submission" date="2018-03" db="EMBL/GenBank/DDBJ databases">
        <authorList>
            <person name="Navarro De La Torre S."/>
        </authorList>
    </citation>
    <scope>NUCLEOTIDE SEQUENCE [LARGE SCALE GENOMIC DNA]</scope>
    <source>
        <strain evidence="19">EAod3</strain>
    </source>
</reference>
<keyword evidence="7" id="KW-0547">Nucleotide-binding</keyword>
<dbReference type="InterPro" id="IPR036641">
    <property type="entry name" value="HPT_dom_sf"/>
</dbReference>
<dbReference type="PANTHER" id="PTHR45339:SF1">
    <property type="entry name" value="HYBRID SIGNAL TRANSDUCTION HISTIDINE KINASE J"/>
    <property type="match status" value="1"/>
</dbReference>
<evidence type="ECO:0000256" key="10">
    <source>
        <dbReference type="ARBA" id="ARBA00023012"/>
    </source>
</evidence>
<dbReference type="SUPFAM" id="SSF52172">
    <property type="entry name" value="CheY-like"/>
    <property type="match status" value="1"/>
</dbReference>
<dbReference type="InterPro" id="IPR000014">
    <property type="entry name" value="PAS"/>
</dbReference>
<dbReference type="EC" id="2.7.13.3" evidence="3"/>
<dbReference type="GO" id="GO:0005886">
    <property type="term" value="C:plasma membrane"/>
    <property type="evidence" value="ECO:0007669"/>
    <property type="project" value="UniProtKB-SubCell"/>
</dbReference>
<evidence type="ECO:0000259" key="15">
    <source>
        <dbReference type="PROSITE" id="PS50110"/>
    </source>
</evidence>
<proteinExistence type="predicted"/>
<dbReference type="PANTHER" id="PTHR45339">
    <property type="entry name" value="HYBRID SIGNAL TRANSDUCTION HISTIDINE KINASE J"/>
    <property type="match status" value="1"/>
</dbReference>
<evidence type="ECO:0000259" key="17">
    <source>
        <dbReference type="PROSITE" id="PS50894"/>
    </source>
</evidence>
<dbReference type="EMBL" id="ONZI01000001">
    <property type="protein sequence ID" value="SPJ32457.1"/>
    <property type="molecule type" value="Genomic_DNA"/>
</dbReference>
<keyword evidence="19" id="KW-1185">Reference proteome</keyword>
<dbReference type="InterPro" id="IPR008207">
    <property type="entry name" value="Sig_transdc_His_kin_Hpt_dom"/>
</dbReference>
<keyword evidence="6" id="KW-0812">Transmembrane</keyword>
<keyword evidence="4" id="KW-1003">Cell membrane</keyword>
<dbReference type="AlphaFoldDB" id="A0A2R8CHT6"/>
<dbReference type="Gene3D" id="3.30.450.20">
    <property type="entry name" value="PAS domain"/>
    <property type="match status" value="1"/>
</dbReference>
<dbReference type="SUPFAM" id="SSF47226">
    <property type="entry name" value="Histidine-containing phosphotransfer domain, HPT domain"/>
    <property type="match status" value="1"/>
</dbReference>
<dbReference type="Proteomes" id="UP000244934">
    <property type="component" value="Unassembled WGS sequence"/>
</dbReference>
<dbReference type="InterPro" id="IPR035965">
    <property type="entry name" value="PAS-like_dom_sf"/>
</dbReference>
<evidence type="ECO:0000256" key="7">
    <source>
        <dbReference type="ARBA" id="ARBA00022741"/>
    </source>
</evidence>
<keyword evidence="5 13" id="KW-0597">Phosphoprotein</keyword>
<evidence type="ECO:0000256" key="6">
    <source>
        <dbReference type="ARBA" id="ARBA00022692"/>
    </source>
</evidence>
<keyword evidence="10" id="KW-0902">Two-component regulatory system</keyword>
<sequence>MRDDPAADAEVIARLRRRLQRSESAREEAETILEQRNRELWHANRELMAREGDLLKRLNRESRLLLRAQRTAQMASFHIDRDGNFSASPEFQQLMGLDEGHRPDSQTFLDKAHRLDRGQVMALVETLQSLRPLDEDREYELRILRHGRTCWLRCVIACEQDELGNVEDLLGTIQDITEQRRSERRERALGLVAERRVRQLTRLSGELRESRHATEQAYQARSEFLQAMSHEIRTPLNGLLGMLDLLSLGELNRDQAQRLTIAREASTQLHRHIEKIVDLAYADTSLTGPPTDVELPEASSLPARLFEPNSAPRWLVVDDIETNRLVLCQMLDVMGCRSEEATDGDEAVEKVLAERFDGVLMDIMMPRMSGNEAVAIIRTHERLASLPIIAVTAHTRRSELVGLIDQGFSAALNKPVDRQQLAALMRQHMLSSTPPVDDVPASPPQASRVPEAALDEAHFLSLFGALPADRRELLLQAAIGDIERLVEELDSAFHESNNDRLQRAAHSLKGVAGNFGATGLLESVVAFRQTPFEKAEPLLKSIQQQGAAVITHARALFQTMTSSQ</sequence>
<dbReference type="Gene3D" id="1.20.120.160">
    <property type="entry name" value="HPT domain"/>
    <property type="match status" value="1"/>
</dbReference>
<evidence type="ECO:0000313" key="18">
    <source>
        <dbReference type="EMBL" id="SPJ32457.1"/>
    </source>
</evidence>
<keyword evidence="11" id="KW-0472">Membrane</keyword>
<dbReference type="CDD" id="cd17546">
    <property type="entry name" value="REC_hyHK_CKI1_RcsC-like"/>
    <property type="match status" value="1"/>
</dbReference>
<dbReference type="SUPFAM" id="SSF55785">
    <property type="entry name" value="PYP-like sensor domain (PAS domain)"/>
    <property type="match status" value="1"/>
</dbReference>
<feature type="domain" description="Response regulatory" evidence="15">
    <location>
        <begin position="313"/>
        <end position="429"/>
    </location>
</feature>
<dbReference type="InterPro" id="IPR011006">
    <property type="entry name" value="CheY-like_superfamily"/>
</dbReference>
<feature type="domain" description="HPt" evidence="17">
    <location>
        <begin position="467"/>
        <end position="556"/>
    </location>
</feature>
<evidence type="ECO:0000259" key="16">
    <source>
        <dbReference type="PROSITE" id="PS50113"/>
    </source>
</evidence>
<dbReference type="RefSeq" id="WP_108841326.1">
    <property type="nucleotide sequence ID" value="NZ_ONZI01000001.1"/>
</dbReference>
<protein>
    <recommendedName>
        <fullName evidence="3">histidine kinase</fullName>
        <ecNumber evidence="3">2.7.13.3</ecNumber>
    </recommendedName>
</protein>
<evidence type="ECO:0000256" key="9">
    <source>
        <dbReference type="ARBA" id="ARBA00022989"/>
    </source>
</evidence>
<evidence type="ECO:0000256" key="8">
    <source>
        <dbReference type="ARBA" id="ARBA00022840"/>
    </source>
</evidence>
<feature type="modified residue" description="Phosphohistidine" evidence="12">
    <location>
        <position position="506"/>
    </location>
</feature>
<dbReference type="CDD" id="cd00082">
    <property type="entry name" value="HisKA"/>
    <property type="match status" value="1"/>
</dbReference>
<dbReference type="InterPro" id="IPR003661">
    <property type="entry name" value="HisK_dim/P_dom"/>
</dbReference>
<evidence type="ECO:0000256" key="1">
    <source>
        <dbReference type="ARBA" id="ARBA00000085"/>
    </source>
</evidence>
<name>A0A2R8CHT6_9GAMM</name>
<comment type="catalytic activity">
    <reaction evidence="1">
        <text>ATP + protein L-histidine = ADP + protein N-phospho-L-histidine.</text>
        <dbReference type="EC" id="2.7.13.3"/>
    </reaction>
</comment>
<dbReference type="InterPro" id="IPR001789">
    <property type="entry name" value="Sig_transdc_resp-reg_receiver"/>
</dbReference>
<dbReference type="InterPro" id="IPR000700">
    <property type="entry name" value="PAS-assoc_C"/>
</dbReference>
<dbReference type="GO" id="GO:0000155">
    <property type="term" value="F:phosphorelay sensor kinase activity"/>
    <property type="evidence" value="ECO:0007669"/>
    <property type="project" value="InterPro"/>
</dbReference>
<dbReference type="PROSITE" id="PS50894">
    <property type="entry name" value="HPT"/>
    <property type="match status" value="1"/>
</dbReference>
<dbReference type="Pfam" id="PF01627">
    <property type="entry name" value="Hpt"/>
    <property type="match status" value="1"/>
</dbReference>
<dbReference type="PROSITE" id="PS50110">
    <property type="entry name" value="RESPONSE_REGULATORY"/>
    <property type="match status" value="1"/>
</dbReference>
<evidence type="ECO:0000256" key="12">
    <source>
        <dbReference type="PROSITE-ProRule" id="PRU00110"/>
    </source>
</evidence>
<evidence type="ECO:0000256" key="13">
    <source>
        <dbReference type="PROSITE-ProRule" id="PRU00169"/>
    </source>
</evidence>
<dbReference type="Pfam" id="PF00072">
    <property type="entry name" value="Response_reg"/>
    <property type="match status" value="1"/>
</dbReference>
<dbReference type="Gene3D" id="3.40.50.2300">
    <property type="match status" value="1"/>
</dbReference>
<dbReference type="InterPro" id="IPR036097">
    <property type="entry name" value="HisK_dim/P_sf"/>
</dbReference>
<accession>A0A2R8CHT6</accession>
<feature type="domain" description="PAC" evidence="16">
    <location>
        <begin position="135"/>
        <end position="188"/>
    </location>
</feature>
<feature type="modified residue" description="4-aspartylphosphate" evidence="13">
    <location>
        <position position="362"/>
    </location>
</feature>
<organism evidence="18 19">
    <name type="scientific">Kushneria phyllosphaerae</name>
    <dbReference type="NCBI Taxonomy" id="2100822"/>
    <lineage>
        <taxon>Bacteria</taxon>
        <taxon>Pseudomonadati</taxon>
        <taxon>Pseudomonadota</taxon>
        <taxon>Gammaproteobacteria</taxon>
        <taxon>Oceanospirillales</taxon>
        <taxon>Halomonadaceae</taxon>
        <taxon>Kushneria</taxon>
    </lineage>
</organism>
<dbReference type="OrthoDB" id="9800897at2"/>
<evidence type="ECO:0000313" key="19">
    <source>
        <dbReference type="Proteomes" id="UP000244934"/>
    </source>
</evidence>
<dbReference type="SUPFAM" id="SSF47384">
    <property type="entry name" value="Homodimeric domain of signal transducing histidine kinase"/>
    <property type="match status" value="1"/>
</dbReference>
<keyword evidence="14" id="KW-0175">Coiled coil</keyword>
<keyword evidence="9" id="KW-1133">Transmembrane helix</keyword>
<evidence type="ECO:0000256" key="4">
    <source>
        <dbReference type="ARBA" id="ARBA00022475"/>
    </source>
</evidence>
<dbReference type="GO" id="GO:0005524">
    <property type="term" value="F:ATP binding"/>
    <property type="evidence" value="ECO:0007669"/>
    <property type="project" value="UniProtKB-KW"/>
</dbReference>
<dbReference type="CDD" id="cd00130">
    <property type="entry name" value="PAS"/>
    <property type="match status" value="1"/>
</dbReference>
<dbReference type="NCBIfam" id="TIGR00229">
    <property type="entry name" value="sensory_box"/>
    <property type="match status" value="1"/>
</dbReference>
<dbReference type="SMART" id="SM00388">
    <property type="entry name" value="HisKA"/>
    <property type="match status" value="1"/>
</dbReference>
<evidence type="ECO:0000256" key="2">
    <source>
        <dbReference type="ARBA" id="ARBA00004651"/>
    </source>
</evidence>
<dbReference type="Pfam" id="PF00512">
    <property type="entry name" value="HisKA"/>
    <property type="match status" value="1"/>
</dbReference>
<evidence type="ECO:0000256" key="5">
    <source>
        <dbReference type="ARBA" id="ARBA00022553"/>
    </source>
</evidence>
<gene>
    <name evidence="18" type="primary">cheY_1</name>
    <name evidence="18" type="ORF">KSP9073_00457</name>
</gene>
<evidence type="ECO:0000256" key="3">
    <source>
        <dbReference type="ARBA" id="ARBA00012438"/>
    </source>
</evidence>
<dbReference type="PROSITE" id="PS50113">
    <property type="entry name" value="PAC"/>
    <property type="match status" value="1"/>
</dbReference>
<evidence type="ECO:0000256" key="11">
    <source>
        <dbReference type="ARBA" id="ARBA00023136"/>
    </source>
</evidence>
<dbReference type="SMART" id="SM00448">
    <property type="entry name" value="REC"/>
    <property type="match status" value="1"/>
</dbReference>
<keyword evidence="8" id="KW-0067">ATP-binding</keyword>
<dbReference type="Gene3D" id="1.10.287.130">
    <property type="match status" value="1"/>
</dbReference>